<name>A0ABQ4CSU6_9ACTN</name>
<dbReference type="Proteomes" id="UP000604117">
    <property type="component" value="Unassembled WGS sequence"/>
</dbReference>
<protein>
    <submittedName>
        <fullName evidence="1">Uncharacterized protein</fullName>
    </submittedName>
</protein>
<evidence type="ECO:0000313" key="2">
    <source>
        <dbReference type="Proteomes" id="UP000604117"/>
    </source>
</evidence>
<sequence length="259" mass="26108">MHQSAVRPSLSDLSGLVRALVPVLALLLVTACTAPGAARPRPHWAADQARGQVARHSAHTVVGPRAGLDAATVVLDSGVTGVTVRVADLGGDLFRVRTPDGSSVVPVASRSGADVRLTTAGTGLGGAAALDVTLHRAVRWQVRLGGGARDAQVDLRDGAVSGVEFVAGFGRIALTLPPPRGTVPVRMSGGADSFRLVLPGDAPVRVRVGGGAGSVVVDGVTRTGVPGGTVVEGPTWAAAADRYDVDLAAGVSRLVLDRG</sequence>
<keyword evidence="2" id="KW-1185">Reference proteome</keyword>
<gene>
    <name evidence="1" type="ORF">Asi02nite_38700</name>
</gene>
<organism evidence="1 2">
    <name type="scientific">Asanoa siamensis</name>
    <dbReference type="NCBI Taxonomy" id="926357"/>
    <lineage>
        <taxon>Bacteria</taxon>
        <taxon>Bacillati</taxon>
        <taxon>Actinomycetota</taxon>
        <taxon>Actinomycetes</taxon>
        <taxon>Micromonosporales</taxon>
        <taxon>Micromonosporaceae</taxon>
        <taxon>Asanoa</taxon>
    </lineage>
</organism>
<evidence type="ECO:0000313" key="1">
    <source>
        <dbReference type="EMBL" id="GIF74352.1"/>
    </source>
</evidence>
<proteinExistence type="predicted"/>
<accession>A0ABQ4CSU6</accession>
<dbReference type="PROSITE" id="PS51257">
    <property type="entry name" value="PROKAR_LIPOPROTEIN"/>
    <property type="match status" value="1"/>
</dbReference>
<dbReference type="EMBL" id="BONE01000030">
    <property type="protein sequence ID" value="GIF74352.1"/>
    <property type="molecule type" value="Genomic_DNA"/>
</dbReference>
<reference evidence="1 2" key="1">
    <citation type="submission" date="2021-01" db="EMBL/GenBank/DDBJ databases">
        <title>Whole genome shotgun sequence of Asanoa siamensis NBRC 107932.</title>
        <authorList>
            <person name="Komaki H."/>
            <person name="Tamura T."/>
        </authorList>
    </citation>
    <scope>NUCLEOTIDE SEQUENCE [LARGE SCALE GENOMIC DNA]</scope>
    <source>
        <strain evidence="1 2">NBRC 107932</strain>
    </source>
</reference>
<comment type="caution">
    <text evidence="1">The sequence shown here is derived from an EMBL/GenBank/DDBJ whole genome shotgun (WGS) entry which is preliminary data.</text>
</comment>